<dbReference type="Pfam" id="PF08664">
    <property type="entry name" value="YcbB"/>
    <property type="match status" value="1"/>
</dbReference>
<dbReference type="InterPro" id="IPR011006">
    <property type="entry name" value="CheY-like_superfamily"/>
</dbReference>
<feature type="region of interest" description="Disordered" evidence="2">
    <location>
        <begin position="141"/>
        <end position="164"/>
    </location>
</feature>
<accession>A0AA96LFV0</accession>
<keyword evidence="1" id="KW-0597">Phosphoprotein</keyword>
<keyword evidence="4" id="KW-0238">DNA-binding</keyword>
<dbReference type="EMBL" id="CP130318">
    <property type="protein sequence ID" value="WNQ11236.1"/>
    <property type="molecule type" value="Genomic_DNA"/>
</dbReference>
<dbReference type="InterPro" id="IPR001789">
    <property type="entry name" value="Sig_transdc_resp-reg_receiver"/>
</dbReference>
<feature type="modified residue" description="4-aspartylphosphate" evidence="1">
    <location>
        <position position="54"/>
    </location>
</feature>
<reference evidence="4 5" key="1">
    <citation type="submission" date="2022-02" db="EMBL/GenBank/DDBJ databases">
        <title>Paenibacillus sp. MBLB1776 Whole Genome Shotgun Sequencing.</title>
        <authorList>
            <person name="Hwang C.Y."/>
            <person name="Cho E.-S."/>
            <person name="Seo M.-J."/>
        </authorList>
    </citation>
    <scope>NUCLEOTIDE SEQUENCE [LARGE SCALE GENOMIC DNA]</scope>
    <source>
        <strain evidence="4 5">MBLB1776</strain>
    </source>
</reference>
<name>A0AA96LFV0_9BACL</name>
<proteinExistence type="predicted"/>
<dbReference type="Proteomes" id="UP001305702">
    <property type="component" value="Chromosome"/>
</dbReference>
<gene>
    <name evidence="4" type="ORF">MJA45_27160</name>
</gene>
<evidence type="ECO:0000259" key="3">
    <source>
        <dbReference type="PROSITE" id="PS50110"/>
    </source>
</evidence>
<dbReference type="PANTHER" id="PTHR43228">
    <property type="entry name" value="TWO-COMPONENT RESPONSE REGULATOR"/>
    <property type="match status" value="1"/>
</dbReference>
<protein>
    <submittedName>
        <fullName evidence="4">DNA-binding domain-containing protein</fullName>
    </submittedName>
</protein>
<feature type="compositionally biased region" description="Low complexity" evidence="2">
    <location>
        <begin position="143"/>
        <end position="164"/>
    </location>
</feature>
<sequence length="318" mass="34223">MRFYIVDDDPAVRHMLAELIEDEELGTVAGKAADGSAVEADMLALKKADVLLIDLLMPGRDGIETVRSLGGAYTGKIIMLSQVESKDMIAEAYSLGLDYYITKPINRVEVVSVIRKVAERLQLERSIHAIRRSLSGLPGNGPGYADSASAGGSAGPAGRSGPPAADRLLAAGRAHLAELGLIGEAGSADLLDMLRAAAELDRETSFGRDFPALKDIFERAAVTRLGPEAEPAAVQKEVKAAEQRVRRALQQALAHLASLGLTDFGSPVFEAYAAKYFDFTEVRKKMLELEQEAPPSSPKLNIKKFLQVLYYESKPSSP</sequence>
<evidence type="ECO:0000313" key="4">
    <source>
        <dbReference type="EMBL" id="WNQ11236.1"/>
    </source>
</evidence>
<dbReference type="PROSITE" id="PS50110">
    <property type="entry name" value="RESPONSE_REGULATORY"/>
    <property type="match status" value="1"/>
</dbReference>
<dbReference type="PANTHER" id="PTHR43228:SF8">
    <property type="entry name" value="TRANSCRIPTIONAL REGULATORY PROTEIN GLNL"/>
    <property type="match status" value="1"/>
</dbReference>
<dbReference type="Gene3D" id="3.40.50.2300">
    <property type="match status" value="1"/>
</dbReference>
<feature type="domain" description="Response regulatory" evidence="3">
    <location>
        <begin position="2"/>
        <end position="118"/>
    </location>
</feature>
<dbReference type="CDD" id="cd17565">
    <property type="entry name" value="REC_GlnL-like"/>
    <property type="match status" value="1"/>
</dbReference>
<keyword evidence="5" id="KW-1185">Reference proteome</keyword>
<dbReference type="InterPro" id="IPR013972">
    <property type="entry name" value="YcbB"/>
</dbReference>
<dbReference type="RefSeq" id="WP_315605012.1">
    <property type="nucleotide sequence ID" value="NZ_CP130318.1"/>
</dbReference>
<evidence type="ECO:0000256" key="1">
    <source>
        <dbReference type="PROSITE-ProRule" id="PRU00169"/>
    </source>
</evidence>
<dbReference type="Pfam" id="PF00072">
    <property type="entry name" value="Response_reg"/>
    <property type="match status" value="1"/>
</dbReference>
<dbReference type="GO" id="GO:0003677">
    <property type="term" value="F:DNA binding"/>
    <property type="evidence" value="ECO:0007669"/>
    <property type="project" value="UniProtKB-KW"/>
</dbReference>
<dbReference type="AlphaFoldDB" id="A0AA96LFV0"/>
<dbReference type="SMART" id="SM00448">
    <property type="entry name" value="REC"/>
    <property type="match status" value="1"/>
</dbReference>
<evidence type="ECO:0000256" key="2">
    <source>
        <dbReference type="SAM" id="MobiDB-lite"/>
    </source>
</evidence>
<evidence type="ECO:0000313" key="5">
    <source>
        <dbReference type="Proteomes" id="UP001305702"/>
    </source>
</evidence>
<dbReference type="SUPFAM" id="SSF52172">
    <property type="entry name" value="CheY-like"/>
    <property type="match status" value="1"/>
</dbReference>
<dbReference type="GO" id="GO:0000160">
    <property type="term" value="P:phosphorelay signal transduction system"/>
    <property type="evidence" value="ECO:0007669"/>
    <property type="project" value="InterPro"/>
</dbReference>
<dbReference type="InterPro" id="IPR052048">
    <property type="entry name" value="ST_Response_Regulator"/>
</dbReference>
<dbReference type="KEGG" id="paun:MJA45_27160"/>
<organism evidence="4 5">
    <name type="scientific">Paenibacillus aurantius</name>
    <dbReference type="NCBI Taxonomy" id="2918900"/>
    <lineage>
        <taxon>Bacteria</taxon>
        <taxon>Bacillati</taxon>
        <taxon>Bacillota</taxon>
        <taxon>Bacilli</taxon>
        <taxon>Bacillales</taxon>
        <taxon>Paenibacillaceae</taxon>
        <taxon>Paenibacillus</taxon>
    </lineage>
</organism>